<gene>
    <name evidence="1" type="ORF">AQUCO_03400072v1</name>
</gene>
<protein>
    <submittedName>
        <fullName evidence="1">Uncharacterized protein</fullName>
    </submittedName>
</protein>
<sequence length="78" mass="9368">MYLSWYIWKERCIVAFNENTKTCDPKTLGQIITTLILEIFTKLIQKDPSHCIEEIIVPHIIDKWKPTRHHLTTLFRLM</sequence>
<dbReference type="AlphaFoldDB" id="A0A2G5CXE1"/>
<dbReference type="EMBL" id="KZ305051">
    <property type="protein sequence ID" value="PIA35928.1"/>
    <property type="molecule type" value="Genomic_DNA"/>
</dbReference>
<dbReference type="InParanoid" id="A0A2G5CXE1"/>
<name>A0A2G5CXE1_AQUCA</name>
<proteinExistence type="predicted"/>
<accession>A0A2G5CXE1</accession>
<evidence type="ECO:0000313" key="1">
    <source>
        <dbReference type="EMBL" id="PIA35928.1"/>
    </source>
</evidence>
<dbReference type="Proteomes" id="UP000230069">
    <property type="component" value="Unassembled WGS sequence"/>
</dbReference>
<evidence type="ECO:0000313" key="2">
    <source>
        <dbReference type="Proteomes" id="UP000230069"/>
    </source>
</evidence>
<reference evidence="1 2" key="1">
    <citation type="submission" date="2017-09" db="EMBL/GenBank/DDBJ databases">
        <title>WGS assembly of Aquilegia coerulea Goldsmith.</title>
        <authorList>
            <person name="Hodges S."/>
            <person name="Kramer E."/>
            <person name="Nordborg M."/>
            <person name="Tomkins J."/>
            <person name="Borevitz J."/>
            <person name="Derieg N."/>
            <person name="Yan J."/>
            <person name="Mihaltcheva S."/>
            <person name="Hayes R.D."/>
            <person name="Rokhsar D."/>
        </authorList>
    </citation>
    <scope>NUCLEOTIDE SEQUENCE [LARGE SCALE GENOMIC DNA]</scope>
    <source>
        <strain evidence="2">cv. Goldsmith</strain>
    </source>
</reference>
<keyword evidence="2" id="KW-1185">Reference proteome</keyword>
<organism evidence="1 2">
    <name type="scientific">Aquilegia coerulea</name>
    <name type="common">Rocky mountain columbine</name>
    <dbReference type="NCBI Taxonomy" id="218851"/>
    <lineage>
        <taxon>Eukaryota</taxon>
        <taxon>Viridiplantae</taxon>
        <taxon>Streptophyta</taxon>
        <taxon>Embryophyta</taxon>
        <taxon>Tracheophyta</taxon>
        <taxon>Spermatophyta</taxon>
        <taxon>Magnoliopsida</taxon>
        <taxon>Ranunculales</taxon>
        <taxon>Ranunculaceae</taxon>
        <taxon>Thalictroideae</taxon>
        <taxon>Aquilegia</taxon>
    </lineage>
</organism>